<evidence type="ECO:0000313" key="4">
    <source>
        <dbReference type="Proteomes" id="UP000057134"/>
    </source>
</evidence>
<dbReference type="Proteomes" id="UP001186041">
    <property type="component" value="Unassembled WGS sequence"/>
</dbReference>
<dbReference type="EMBL" id="JAWLVV010000009">
    <property type="protein sequence ID" value="MDV7291119.1"/>
    <property type="molecule type" value="Genomic_DNA"/>
</dbReference>
<reference evidence="3 5" key="2">
    <citation type="submission" date="2018-06" db="EMBL/GenBank/DDBJ databases">
        <authorList>
            <consortium name="Pathogen Informatics"/>
            <person name="Doyle S."/>
        </authorList>
    </citation>
    <scope>NUCLEOTIDE SEQUENCE [LARGE SCALE GENOMIC DNA]</scope>
    <source>
        <strain evidence="3 5">NCTC1542</strain>
    </source>
</reference>
<organism evidence="1 4">
    <name type="scientific">Mycolicibacterium fortuitum</name>
    <name type="common">Mycobacterium fortuitum</name>
    <dbReference type="NCBI Taxonomy" id="1766"/>
    <lineage>
        <taxon>Bacteria</taxon>
        <taxon>Bacillati</taxon>
        <taxon>Actinomycetota</taxon>
        <taxon>Actinomycetes</taxon>
        <taxon>Mycobacteriales</taxon>
        <taxon>Mycobacteriaceae</taxon>
        <taxon>Mycolicibacterium</taxon>
    </lineage>
</organism>
<accession>A0A0N7H7T3</accession>
<proteinExistence type="predicted"/>
<dbReference type="AlphaFoldDB" id="A0A0N7H7T3"/>
<evidence type="ECO:0000313" key="3">
    <source>
        <dbReference type="EMBL" id="SUA03860.1"/>
    </source>
</evidence>
<evidence type="ECO:0000313" key="2">
    <source>
        <dbReference type="EMBL" id="MDV7291119.1"/>
    </source>
</evidence>
<dbReference type="PATRIC" id="fig|1766.6.peg.435"/>
<dbReference type="GeneID" id="93410955"/>
<sequence>MTISADDVRRLLASDVDDAVLVLVQGHTDVIAAAQLDSDDYRGALRVASRSDLVSRAHGAQMSEEQMAEEAAKLDSTVSNLGA</sequence>
<dbReference type="EMBL" id="CP011269">
    <property type="protein sequence ID" value="ALI24303.1"/>
    <property type="molecule type" value="Genomic_DNA"/>
</dbReference>
<keyword evidence="4" id="KW-1185">Reference proteome</keyword>
<dbReference type="STRING" id="1766.XA26_04420"/>
<name>A0A0N7H7T3_MYCFO</name>
<evidence type="ECO:0000313" key="5">
    <source>
        <dbReference type="Proteomes" id="UP000255389"/>
    </source>
</evidence>
<dbReference type="KEGG" id="mft:XA26_04420"/>
<dbReference type="RefSeq" id="WP_038562899.1">
    <property type="nucleotide sequence ID" value="NZ_CP011269.1"/>
</dbReference>
<reference evidence="2" key="3">
    <citation type="submission" date="2023-10" db="EMBL/GenBank/DDBJ databases">
        <title>Mycolicibacterium fortuitum clinical isolates causing pulmonary infections in humans.</title>
        <authorList>
            <person name="Mejia-Ponce P.M."/>
            <person name="Zenteno-Cuevas R."/>
            <person name="Licona-Cassani C."/>
        </authorList>
    </citation>
    <scope>NUCLEOTIDE SEQUENCE</scope>
    <source>
        <strain evidence="2">M8</strain>
    </source>
</reference>
<evidence type="ECO:0000313" key="1">
    <source>
        <dbReference type="EMBL" id="ALI24303.1"/>
    </source>
</evidence>
<protein>
    <submittedName>
        <fullName evidence="3">FAD-dependent pyridine nucleotide-disulfide oxidoreductase</fullName>
    </submittedName>
</protein>
<dbReference type="Proteomes" id="UP000255389">
    <property type="component" value="Unassembled WGS sequence"/>
</dbReference>
<gene>
    <name evidence="3" type="ORF">NCTC1542_05353</name>
    <name evidence="2" type="ORF">R4485_13200</name>
    <name evidence="1" type="ORF">XA26_04420</name>
</gene>
<reference evidence="1 4" key="1">
    <citation type="journal article" date="2015" name="MBio">
        <title>Enzymatic Degradation of Phenazines Can Generate Energy and Protect Sensitive Organisms from Toxicity.</title>
        <authorList>
            <person name="Costa K.C."/>
            <person name="Bergkessel M."/>
            <person name="Saunders S."/>
            <person name="Korlach J."/>
            <person name="Newman D.K."/>
        </authorList>
    </citation>
    <scope>NUCLEOTIDE SEQUENCE [LARGE SCALE GENOMIC DNA]</scope>
    <source>
        <strain evidence="1 4">CT6</strain>
    </source>
</reference>
<dbReference type="Proteomes" id="UP000057134">
    <property type="component" value="Chromosome"/>
</dbReference>
<dbReference type="EMBL" id="UGQY01000004">
    <property type="protein sequence ID" value="SUA03860.1"/>
    <property type="molecule type" value="Genomic_DNA"/>
</dbReference>